<keyword evidence="4" id="KW-0378">Hydrolase</keyword>
<evidence type="ECO:0000313" key="9">
    <source>
        <dbReference type="EMBL" id="KAF2442172.1"/>
    </source>
</evidence>
<dbReference type="InterPro" id="IPR013520">
    <property type="entry name" value="Ribonucl_H"/>
</dbReference>
<feature type="region of interest" description="Disordered" evidence="7">
    <location>
        <begin position="53"/>
        <end position="180"/>
    </location>
</feature>
<protein>
    <recommendedName>
        <fullName evidence="8">Exonuclease domain-containing protein</fullName>
    </recommendedName>
</protein>
<dbReference type="GO" id="GO:0004527">
    <property type="term" value="F:exonuclease activity"/>
    <property type="evidence" value="ECO:0007669"/>
    <property type="project" value="UniProtKB-KW"/>
</dbReference>
<dbReference type="CDD" id="cd06145">
    <property type="entry name" value="REX1_like"/>
    <property type="match status" value="1"/>
</dbReference>
<dbReference type="InterPro" id="IPR012337">
    <property type="entry name" value="RNaseH-like_sf"/>
</dbReference>
<dbReference type="Pfam" id="PF00929">
    <property type="entry name" value="RNase_T"/>
    <property type="match status" value="1"/>
</dbReference>
<evidence type="ECO:0000256" key="7">
    <source>
        <dbReference type="SAM" id="MobiDB-lite"/>
    </source>
</evidence>
<evidence type="ECO:0000313" key="10">
    <source>
        <dbReference type="Proteomes" id="UP000799764"/>
    </source>
</evidence>
<dbReference type="InterPro" id="IPR034922">
    <property type="entry name" value="REX1-like_exo"/>
</dbReference>
<comment type="caution">
    <text evidence="9">The sequence shown here is derived from an EMBL/GenBank/DDBJ whole genome shotgun (WGS) entry which is preliminary data.</text>
</comment>
<feature type="compositionally biased region" description="Basic residues" evidence="7">
    <location>
        <begin position="57"/>
        <end position="69"/>
    </location>
</feature>
<dbReference type="GO" id="GO:0003676">
    <property type="term" value="F:nucleic acid binding"/>
    <property type="evidence" value="ECO:0007669"/>
    <property type="project" value="InterPro"/>
</dbReference>
<evidence type="ECO:0000256" key="4">
    <source>
        <dbReference type="ARBA" id="ARBA00022801"/>
    </source>
</evidence>
<evidence type="ECO:0000256" key="2">
    <source>
        <dbReference type="ARBA" id="ARBA00006357"/>
    </source>
</evidence>
<evidence type="ECO:0000256" key="1">
    <source>
        <dbReference type="ARBA" id="ARBA00004123"/>
    </source>
</evidence>
<dbReference type="PANTHER" id="PTHR12801:SF115">
    <property type="entry name" value="FI18136P1-RELATED"/>
    <property type="match status" value="1"/>
</dbReference>
<keyword evidence="6" id="KW-0539">Nucleus</keyword>
<dbReference type="Gene3D" id="3.30.420.10">
    <property type="entry name" value="Ribonuclease H-like superfamily/Ribonuclease H"/>
    <property type="match status" value="1"/>
</dbReference>
<gene>
    <name evidence="9" type="ORF">P171DRAFT_433729</name>
</gene>
<organism evidence="9 10">
    <name type="scientific">Karstenula rhodostoma CBS 690.94</name>
    <dbReference type="NCBI Taxonomy" id="1392251"/>
    <lineage>
        <taxon>Eukaryota</taxon>
        <taxon>Fungi</taxon>
        <taxon>Dikarya</taxon>
        <taxon>Ascomycota</taxon>
        <taxon>Pezizomycotina</taxon>
        <taxon>Dothideomycetes</taxon>
        <taxon>Pleosporomycetidae</taxon>
        <taxon>Pleosporales</taxon>
        <taxon>Massarineae</taxon>
        <taxon>Didymosphaeriaceae</taxon>
        <taxon>Karstenula</taxon>
    </lineage>
</organism>
<dbReference type="InterPro" id="IPR036397">
    <property type="entry name" value="RNaseH_sf"/>
</dbReference>
<sequence>MTKRKRGSVQPDDEAAPADFGLGATLAYLRGDQDAAAPAVSAAVVNNDDEGWTVVGAKHRQQKHAQKHGSKADIRDHRREAAYKRARMRSPSPHRSQSADPPSAGEDAAASKPTEAPTPASAIFEGNPFAIKNGDSEDPSPQPRNPFSTREKEAERTQTPTEEASKSREERRKDRKLERHYPKIKHSHNARLNNSTKISDLQALALYILADGTAPQWVAVESRNSIRKVVVLMVPGLELDMFNGKIPLESSVVGENTVETDTDTKPKRLDIGRDDYYPASLRPERLPESLKPLSEVFPHIWPILGPVENRGKNYVKLHSPIHAMLSSQIPKTQEEKQLKKGGKHKGPLPQNTKHWENQRTPVTQYLATLADQQENEYVVHPAWFITDEARNAAQERRKIAKCAADDGWVDSHVACLEDGDIPEKDIEQGSVTAGRKILAVDCEMCKDENDVSVLTRISLIDWDGTVVMDKLVKPDTPIKDYVTQWSGITEEMLRDVTTTLADIQKELLDILTPQTILIGHSLNSDLNAIKLTHPFVIDTGILFPHIKGPPYKQSLKWLAQKFLRKDIQKGADGHDSIEDAKTCLHLVQQKCERGPRWGTSDTNAESIFKRLERATRPKSNDAKRAGAMVDWGNPNQGPGAQAKVAIGCDSDADVVQGIKHALSDLAVGKNGTTEQVDFVFARLRELELVRGWWDDGRASEEAKARRRAALERLGLASDRDEEVSEEALGKEVSKTVSNIVQIYDSLPPCTALIVYSGTGDPRDVRRLRQLHEQHRNEYRTQNWDSISKWGSDEDEELSRAVRRARNGVGFMVVK</sequence>
<reference evidence="9" key="1">
    <citation type="journal article" date="2020" name="Stud. Mycol.">
        <title>101 Dothideomycetes genomes: a test case for predicting lifestyles and emergence of pathogens.</title>
        <authorList>
            <person name="Haridas S."/>
            <person name="Albert R."/>
            <person name="Binder M."/>
            <person name="Bloem J."/>
            <person name="Labutti K."/>
            <person name="Salamov A."/>
            <person name="Andreopoulos B."/>
            <person name="Baker S."/>
            <person name="Barry K."/>
            <person name="Bills G."/>
            <person name="Bluhm B."/>
            <person name="Cannon C."/>
            <person name="Castanera R."/>
            <person name="Culley D."/>
            <person name="Daum C."/>
            <person name="Ezra D."/>
            <person name="Gonzalez J."/>
            <person name="Henrissat B."/>
            <person name="Kuo A."/>
            <person name="Liang C."/>
            <person name="Lipzen A."/>
            <person name="Lutzoni F."/>
            <person name="Magnuson J."/>
            <person name="Mondo S."/>
            <person name="Nolan M."/>
            <person name="Ohm R."/>
            <person name="Pangilinan J."/>
            <person name="Park H.-J."/>
            <person name="Ramirez L."/>
            <person name="Alfaro M."/>
            <person name="Sun H."/>
            <person name="Tritt A."/>
            <person name="Yoshinaga Y."/>
            <person name="Zwiers L.-H."/>
            <person name="Turgeon B."/>
            <person name="Goodwin S."/>
            <person name="Spatafora J."/>
            <person name="Crous P."/>
            <person name="Grigoriev I."/>
        </authorList>
    </citation>
    <scope>NUCLEOTIDE SEQUENCE</scope>
    <source>
        <strain evidence="9">CBS 690.94</strain>
    </source>
</reference>
<keyword evidence="3" id="KW-0540">Nuclease</keyword>
<dbReference type="GO" id="GO:0005634">
    <property type="term" value="C:nucleus"/>
    <property type="evidence" value="ECO:0007669"/>
    <property type="project" value="UniProtKB-SubCell"/>
</dbReference>
<evidence type="ECO:0000256" key="6">
    <source>
        <dbReference type="ARBA" id="ARBA00023242"/>
    </source>
</evidence>
<comment type="subcellular location">
    <subcellularLocation>
        <location evidence="1">Nucleus</location>
    </subcellularLocation>
</comment>
<dbReference type="InterPro" id="IPR047021">
    <property type="entry name" value="REXO1/3/4-like"/>
</dbReference>
<evidence type="ECO:0000256" key="3">
    <source>
        <dbReference type="ARBA" id="ARBA00022722"/>
    </source>
</evidence>
<dbReference type="FunFam" id="3.30.420.10:FF:000019">
    <property type="entry name" value="RNA exonuclease NEF-sp"/>
    <property type="match status" value="1"/>
</dbReference>
<keyword evidence="5" id="KW-0269">Exonuclease</keyword>
<name>A0A9P4PDY3_9PLEO</name>
<feature type="region of interest" description="Disordered" evidence="7">
    <location>
        <begin position="334"/>
        <end position="355"/>
    </location>
</feature>
<dbReference type="SMART" id="SM00479">
    <property type="entry name" value="EXOIII"/>
    <property type="match status" value="1"/>
</dbReference>
<proteinExistence type="inferred from homology"/>
<dbReference type="Proteomes" id="UP000799764">
    <property type="component" value="Unassembled WGS sequence"/>
</dbReference>
<accession>A0A9P4PDY3</accession>
<keyword evidence="10" id="KW-1185">Reference proteome</keyword>
<dbReference type="PANTHER" id="PTHR12801">
    <property type="entry name" value="RNA EXONUCLEASE REXO1 / RECO3 FAMILY MEMBER-RELATED"/>
    <property type="match status" value="1"/>
</dbReference>
<dbReference type="AlphaFoldDB" id="A0A9P4PDY3"/>
<feature type="domain" description="Exonuclease" evidence="8">
    <location>
        <begin position="436"/>
        <end position="596"/>
    </location>
</feature>
<dbReference type="OrthoDB" id="206335at2759"/>
<dbReference type="SUPFAM" id="SSF53098">
    <property type="entry name" value="Ribonuclease H-like"/>
    <property type="match status" value="1"/>
</dbReference>
<evidence type="ECO:0000256" key="5">
    <source>
        <dbReference type="ARBA" id="ARBA00022839"/>
    </source>
</evidence>
<feature type="compositionally biased region" description="Basic and acidic residues" evidence="7">
    <location>
        <begin position="163"/>
        <end position="180"/>
    </location>
</feature>
<dbReference type="EMBL" id="MU001504">
    <property type="protein sequence ID" value="KAF2442172.1"/>
    <property type="molecule type" value="Genomic_DNA"/>
</dbReference>
<comment type="similarity">
    <text evidence="2">Belongs to the REXO1/REXO3 family.</text>
</comment>
<evidence type="ECO:0000259" key="8">
    <source>
        <dbReference type="SMART" id="SM00479"/>
    </source>
</evidence>
<feature type="compositionally biased region" description="Basic and acidic residues" evidence="7">
    <location>
        <begin position="70"/>
        <end position="83"/>
    </location>
</feature>